<reference evidence="1" key="1">
    <citation type="submission" date="2023-04" db="EMBL/GenBank/DDBJ databases">
        <authorList>
            <person name="Vijverberg K."/>
            <person name="Xiong W."/>
            <person name="Schranz E."/>
        </authorList>
    </citation>
    <scope>NUCLEOTIDE SEQUENCE</scope>
</reference>
<proteinExistence type="predicted"/>
<gene>
    <name evidence="1" type="ORF">LSALG_LOCUS9687</name>
</gene>
<evidence type="ECO:0000313" key="1">
    <source>
        <dbReference type="EMBL" id="CAI9269306.1"/>
    </source>
</evidence>
<protein>
    <submittedName>
        <fullName evidence="1">Uncharacterized protein</fullName>
    </submittedName>
</protein>
<keyword evidence="2" id="KW-1185">Reference proteome</keyword>
<evidence type="ECO:0000313" key="2">
    <source>
        <dbReference type="Proteomes" id="UP001177003"/>
    </source>
</evidence>
<dbReference type="Proteomes" id="UP001177003">
    <property type="component" value="Chromosome 1"/>
</dbReference>
<sequence length="130" mass="15083">MMHSDEAHVHPKRRRCCTLQRRRRRTSSGSNSFSNSAQQVCFSSSKNRFHCLHPICNATGAADFASDILYRVSIENFDIVVFSAQLQEKKLELDELAILCLNRLKRVIQYYLPLKQYMVQLLPSHCQPQL</sequence>
<dbReference type="EMBL" id="OX465077">
    <property type="protein sequence ID" value="CAI9269306.1"/>
    <property type="molecule type" value="Genomic_DNA"/>
</dbReference>
<organism evidence="1 2">
    <name type="scientific">Lactuca saligna</name>
    <name type="common">Willowleaf lettuce</name>
    <dbReference type="NCBI Taxonomy" id="75948"/>
    <lineage>
        <taxon>Eukaryota</taxon>
        <taxon>Viridiplantae</taxon>
        <taxon>Streptophyta</taxon>
        <taxon>Embryophyta</taxon>
        <taxon>Tracheophyta</taxon>
        <taxon>Spermatophyta</taxon>
        <taxon>Magnoliopsida</taxon>
        <taxon>eudicotyledons</taxon>
        <taxon>Gunneridae</taxon>
        <taxon>Pentapetalae</taxon>
        <taxon>asterids</taxon>
        <taxon>campanulids</taxon>
        <taxon>Asterales</taxon>
        <taxon>Asteraceae</taxon>
        <taxon>Cichorioideae</taxon>
        <taxon>Cichorieae</taxon>
        <taxon>Lactucinae</taxon>
        <taxon>Lactuca</taxon>
    </lineage>
</organism>
<name>A0AA35V1W6_LACSI</name>
<accession>A0AA35V1W6</accession>
<dbReference type="AlphaFoldDB" id="A0AA35V1W6"/>